<sequence>MQPLLNIFRQSSSTTKAPKIDFLALEAKWQAKWTTSEGKIKDCGIWDRGYHPLVPLYHKHLRTPTILDALAWCTTTEASTAASRDSNGSLLNRILELAKLGRFDRPSGLPDNTCMDMETCIAKYGTDVTRTYVVFRKQLVGNHWCYENDVIQIQQWLQSIREATLLANESYAFTQKSTPQSPSIPEALSEPDLDTWLELNTDTPRSWVHIPPKHPNIFDSSMEEPDCTLWHAAQDALLSWTQQIGRRNSLQNVESRLVALTKAIIAYGGERRKLPDVHYHATRILLCLIAPFAPAFAEECWVSLHYGSGTPSVDECDIGLEEDLVEDKITEEELAEDKEPRDLPRQ</sequence>
<dbReference type="GO" id="GO:0004812">
    <property type="term" value="F:aminoacyl-tRNA ligase activity"/>
    <property type="evidence" value="ECO:0007669"/>
    <property type="project" value="InterPro"/>
</dbReference>
<dbReference type="Proteomes" id="UP000701801">
    <property type="component" value="Unassembled WGS sequence"/>
</dbReference>
<name>A0A9N9Q1S4_9HELO</name>
<dbReference type="AlphaFoldDB" id="A0A9N9Q1S4"/>
<evidence type="ECO:0000313" key="2">
    <source>
        <dbReference type="Proteomes" id="UP000701801"/>
    </source>
</evidence>
<protein>
    <submittedName>
        <fullName evidence="1">Uncharacterized protein</fullName>
    </submittedName>
</protein>
<dbReference type="GO" id="GO:0006418">
    <property type="term" value="P:tRNA aminoacylation for protein translation"/>
    <property type="evidence" value="ECO:0007669"/>
    <property type="project" value="InterPro"/>
</dbReference>
<organism evidence="1 2">
    <name type="scientific">Hymenoscyphus albidus</name>
    <dbReference type="NCBI Taxonomy" id="595503"/>
    <lineage>
        <taxon>Eukaryota</taxon>
        <taxon>Fungi</taxon>
        <taxon>Dikarya</taxon>
        <taxon>Ascomycota</taxon>
        <taxon>Pezizomycotina</taxon>
        <taxon>Leotiomycetes</taxon>
        <taxon>Helotiales</taxon>
        <taxon>Helotiaceae</taxon>
        <taxon>Hymenoscyphus</taxon>
    </lineage>
</organism>
<dbReference type="OrthoDB" id="15954at2759"/>
<dbReference type="InterPro" id="IPR009080">
    <property type="entry name" value="tRNAsynth_Ia_anticodon-bd"/>
</dbReference>
<comment type="caution">
    <text evidence="1">The sequence shown here is derived from an EMBL/GenBank/DDBJ whole genome shotgun (WGS) entry which is preliminary data.</text>
</comment>
<dbReference type="GO" id="GO:0005524">
    <property type="term" value="F:ATP binding"/>
    <property type="evidence" value="ECO:0007669"/>
    <property type="project" value="InterPro"/>
</dbReference>
<evidence type="ECO:0000313" key="1">
    <source>
        <dbReference type="EMBL" id="CAG8982738.1"/>
    </source>
</evidence>
<gene>
    <name evidence="1" type="ORF">HYALB_00001019</name>
</gene>
<proteinExistence type="predicted"/>
<accession>A0A9N9Q1S4</accession>
<reference evidence="1" key="1">
    <citation type="submission" date="2021-07" db="EMBL/GenBank/DDBJ databases">
        <authorList>
            <person name="Durling M."/>
        </authorList>
    </citation>
    <scope>NUCLEOTIDE SEQUENCE</scope>
</reference>
<dbReference type="EMBL" id="CAJVRM010000684">
    <property type="protein sequence ID" value="CAG8982738.1"/>
    <property type="molecule type" value="Genomic_DNA"/>
</dbReference>
<keyword evidence="2" id="KW-1185">Reference proteome</keyword>
<dbReference type="SUPFAM" id="SSF47323">
    <property type="entry name" value="Anticodon-binding domain of a subclass of class I aminoacyl-tRNA synthetases"/>
    <property type="match status" value="1"/>
</dbReference>
<dbReference type="Gene3D" id="1.10.730.10">
    <property type="entry name" value="Isoleucyl-tRNA Synthetase, Domain 1"/>
    <property type="match status" value="1"/>
</dbReference>